<dbReference type="InterPro" id="IPR037278">
    <property type="entry name" value="ARFGAP/RecO"/>
</dbReference>
<dbReference type="Pfam" id="PF11967">
    <property type="entry name" value="RecO_N"/>
    <property type="match status" value="1"/>
</dbReference>
<keyword evidence="6 8" id="KW-0234">DNA repair</keyword>
<dbReference type="Gene3D" id="2.40.50.140">
    <property type="entry name" value="Nucleic acid-binding proteins"/>
    <property type="match status" value="1"/>
</dbReference>
<evidence type="ECO:0000256" key="6">
    <source>
        <dbReference type="ARBA" id="ARBA00023204"/>
    </source>
</evidence>
<evidence type="ECO:0000313" key="11">
    <source>
        <dbReference type="Proteomes" id="UP000315400"/>
    </source>
</evidence>
<dbReference type="InterPro" id="IPR003717">
    <property type="entry name" value="RecO"/>
</dbReference>
<dbReference type="SUPFAM" id="SSF50249">
    <property type="entry name" value="Nucleic acid-binding proteins"/>
    <property type="match status" value="1"/>
</dbReference>
<comment type="function">
    <text evidence="1 8">Involved in DNA repair and RecF pathway recombination.</text>
</comment>
<accession>A0A540VV10</accession>
<keyword evidence="5 8" id="KW-0233">DNA recombination</keyword>
<dbReference type="InterPro" id="IPR042242">
    <property type="entry name" value="RecO_C"/>
</dbReference>
<evidence type="ECO:0000256" key="7">
    <source>
        <dbReference type="ARBA" id="ARBA00033409"/>
    </source>
</evidence>
<dbReference type="Gene3D" id="1.20.1440.120">
    <property type="entry name" value="Recombination protein O, C-terminal domain"/>
    <property type="match status" value="1"/>
</dbReference>
<dbReference type="GO" id="GO:0006310">
    <property type="term" value="P:DNA recombination"/>
    <property type="evidence" value="ECO:0007669"/>
    <property type="project" value="UniProtKB-UniRule"/>
</dbReference>
<evidence type="ECO:0000256" key="1">
    <source>
        <dbReference type="ARBA" id="ARBA00003065"/>
    </source>
</evidence>
<dbReference type="PANTHER" id="PTHR33991">
    <property type="entry name" value="DNA REPAIR PROTEIN RECO"/>
    <property type="match status" value="1"/>
</dbReference>
<dbReference type="STRING" id="1260251.SPISAL_05480"/>
<evidence type="ECO:0000256" key="4">
    <source>
        <dbReference type="ARBA" id="ARBA00022763"/>
    </source>
</evidence>
<reference evidence="10 11" key="1">
    <citation type="submission" date="2019-06" db="EMBL/GenBank/DDBJ databases">
        <title>Metagenome assembled Genome of Spiribacter salinus SL48-SHIP from the microbial mat of Salt Lake 48 (Novosibirsk region, Russia).</title>
        <authorList>
            <person name="Shipova A."/>
            <person name="Rozanov A.S."/>
            <person name="Bryanskaya A.V."/>
            <person name="Peltek S.E."/>
        </authorList>
    </citation>
    <scope>NUCLEOTIDE SEQUENCE [LARGE SCALE GENOMIC DNA]</scope>
    <source>
        <strain evidence="10">SL48-SHIP-2</strain>
    </source>
</reference>
<gene>
    <name evidence="8 10" type="primary">recO</name>
    <name evidence="10" type="ORF">FKY71_02775</name>
</gene>
<dbReference type="EMBL" id="VIFK01000009">
    <property type="protein sequence ID" value="TQF00592.1"/>
    <property type="molecule type" value="Genomic_DNA"/>
</dbReference>
<dbReference type="Pfam" id="PF02565">
    <property type="entry name" value="RecO_C"/>
    <property type="match status" value="1"/>
</dbReference>
<dbReference type="NCBIfam" id="TIGR00613">
    <property type="entry name" value="reco"/>
    <property type="match status" value="1"/>
</dbReference>
<name>A0A540VV10_9GAMM</name>
<dbReference type="SUPFAM" id="SSF57863">
    <property type="entry name" value="ArfGap/RecO-like zinc finger"/>
    <property type="match status" value="1"/>
</dbReference>
<dbReference type="HAMAP" id="MF_00201">
    <property type="entry name" value="RecO"/>
    <property type="match status" value="1"/>
</dbReference>
<evidence type="ECO:0000256" key="8">
    <source>
        <dbReference type="HAMAP-Rule" id="MF_00201"/>
    </source>
</evidence>
<dbReference type="InterPro" id="IPR022572">
    <property type="entry name" value="DNA_rep/recomb_RecO_N"/>
</dbReference>
<evidence type="ECO:0000313" key="10">
    <source>
        <dbReference type="EMBL" id="TQF00592.1"/>
    </source>
</evidence>
<dbReference type="GO" id="GO:0043590">
    <property type="term" value="C:bacterial nucleoid"/>
    <property type="evidence" value="ECO:0007669"/>
    <property type="project" value="TreeGrafter"/>
</dbReference>
<protein>
    <recommendedName>
        <fullName evidence="3 8">DNA repair protein RecO</fullName>
    </recommendedName>
    <alternativeName>
        <fullName evidence="7 8">Recombination protein O</fullName>
    </alternativeName>
</protein>
<evidence type="ECO:0000256" key="3">
    <source>
        <dbReference type="ARBA" id="ARBA00021310"/>
    </source>
</evidence>
<comment type="similarity">
    <text evidence="2 8">Belongs to the RecO family.</text>
</comment>
<dbReference type="AlphaFoldDB" id="A0A540VV10"/>
<evidence type="ECO:0000259" key="9">
    <source>
        <dbReference type="Pfam" id="PF11967"/>
    </source>
</evidence>
<dbReference type="GO" id="GO:0006302">
    <property type="term" value="P:double-strand break repair"/>
    <property type="evidence" value="ECO:0007669"/>
    <property type="project" value="TreeGrafter"/>
</dbReference>
<proteinExistence type="inferred from homology"/>
<dbReference type="InterPro" id="IPR012340">
    <property type="entry name" value="NA-bd_OB-fold"/>
</dbReference>
<dbReference type="PANTHER" id="PTHR33991:SF1">
    <property type="entry name" value="DNA REPAIR PROTEIN RECO"/>
    <property type="match status" value="1"/>
</dbReference>
<dbReference type="Proteomes" id="UP000315400">
    <property type="component" value="Unassembled WGS sequence"/>
</dbReference>
<comment type="caution">
    <text evidence="10">The sequence shown here is derived from an EMBL/GenBank/DDBJ whole genome shotgun (WGS) entry which is preliminary data.</text>
</comment>
<keyword evidence="4 8" id="KW-0227">DNA damage</keyword>
<evidence type="ECO:0000256" key="5">
    <source>
        <dbReference type="ARBA" id="ARBA00023172"/>
    </source>
</evidence>
<sequence>MAEASGEAALEPAFVLHSRAYRNTSLLLELLTRGHGRIGLVARGARGPRSRTAGLLQPFQPLAASWRARGELGNLRQVEGAGRPLRLIGRRLVSGFYANELLLRLLGRDDPHPGLFECYVGFLEALTAEADEAVALRTFERDLLALLGYGLALERDTDNHRLAPDQWYRYDPTRGAMAVGGPQAGGLVLSGRLLLALGEDPISAETARQSRDLMRAALRPHIGDRPLKSRELYARYPATGGHENGASSGQS</sequence>
<dbReference type="RefSeq" id="WP_016353497.1">
    <property type="nucleotide sequence ID" value="NZ_MBFX01000002.1"/>
</dbReference>
<evidence type="ECO:0000256" key="2">
    <source>
        <dbReference type="ARBA" id="ARBA00007452"/>
    </source>
</evidence>
<feature type="domain" description="DNA replication/recombination mediator RecO N-terminal" evidence="9">
    <location>
        <begin position="12"/>
        <end position="80"/>
    </location>
</feature>
<organism evidence="10 11">
    <name type="scientific">Spiribacter salinus</name>
    <dbReference type="NCBI Taxonomy" id="1335746"/>
    <lineage>
        <taxon>Bacteria</taxon>
        <taxon>Pseudomonadati</taxon>
        <taxon>Pseudomonadota</taxon>
        <taxon>Gammaproteobacteria</taxon>
        <taxon>Chromatiales</taxon>
        <taxon>Ectothiorhodospiraceae</taxon>
        <taxon>Spiribacter</taxon>
    </lineage>
</organism>